<accession>A0ABN8Y749</accession>
<name>A0ABN8Y749_RANTA</name>
<dbReference type="EMBL" id="OX459951">
    <property type="protein sequence ID" value="CAI9157399.1"/>
    <property type="molecule type" value="Genomic_DNA"/>
</dbReference>
<protein>
    <submittedName>
        <fullName evidence="1">Uncharacterized protein</fullName>
    </submittedName>
</protein>
<sequence>MEGPPLHKALGRNRRRAFVRRGGTGLSLQGGTPRGLTLAAQASCCETSAPSPWPAHRAAFFLPGWASLCPFKAADLTSCSGARDCPRARRSAFRFFSLRCQSSQRQLSTLGIPHRDLAGPPAGWPTRPNLGAVPGLGLGHTRDSVRMGECAQVGWHPPGSLPRLWGPCPAVTGL</sequence>
<keyword evidence="2" id="KW-1185">Reference proteome</keyword>
<organism evidence="1 2">
    <name type="scientific">Rangifer tarandus platyrhynchus</name>
    <name type="common">Svalbard reindeer</name>
    <dbReference type="NCBI Taxonomy" id="3082113"/>
    <lineage>
        <taxon>Eukaryota</taxon>
        <taxon>Metazoa</taxon>
        <taxon>Chordata</taxon>
        <taxon>Craniata</taxon>
        <taxon>Vertebrata</taxon>
        <taxon>Euteleostomi</taxon>
        <taxon>Mammalia</taxon>
        <taxon>Eutheria</taxon>
        <taxon>Laurasiatheria</taxon>
        <taxon>Artiodactyla</taxon>
        <taxon>Ruminantia</taxon>
        <taxon>Pecora</taxon>
        <taxon>Cervidae</taxon>
        <taxon>Odocoileinae</taxon>
        <taxon>Rangifer</taxon>
    </lineage>
</organism>
<gene>
    <name evidence="1" type="ORF">MRATA1EN1_LOCUS6361</name>
</gene>
<reference evidence="1" key="1">
    <citation type="submission" date="2023-04" db="EMBL/GenBank/DDBJ databases">
        <authorList>
            <consortium name="ELIXIR-Norway"/>
        </authorList>
    </citation>
    <scope>NUCLEOTIDE SEQUENCE [LARGE SCALE GENOMIC DNA]</scope>
</reference>
<proteinExistence type="predicted"/>
<dbReference type="Proteomes" id="UP001176941">
    <property type="component" value="Chromosome 15"/>
</dbReference>
<evidence type="ECO:0000313" key="2">
    <source>
        <dbReference type="Proteomes" id="UP001176941"/>
    </source>
</evidence>
<evidence type="ECO:0000313" key="1">
    <source>
        <dbReference type="EMBL" id="CAI9157399.1"/>
    </source>
</evidence>